<dbReference type="EC" id="2.7.1.-" evidence="6"/>
<evidence type="ECO:0000256" key="6">
    <source>
        <dbReference type="RuleBase" id="RU362007"/>
    </source>
</evidence>
<sequence length="393" mass="43490">MDSAILGELELEFAPNQNFENVVRLGKEELLRFYKESDCSMLPCGKAEKVKHRALDPNTRLLSLDVGGSVLKMAIVSPTVFDVVFSRTKPLSAGTVDESFFANIAEWSCVQARKYAEENCIPEKDLSFLVGVTFSFPLTPNNELITMSKGFDIATELKGVNLLQLLRRQFSNIQMDCAFSVRGIINDSVAVYLTNSAYGAGDDFTLIVGTGTNACLSLNSADESILINAELGFLGKDFIRFSKFDLFDSTAGPNLPLERVTAGKCVPQVLKRVLDYYKVPVSSHCEFNGKLLSNILEEKDCHYFGTRYALVKEITKILLRRASFYLSAALMSIAHLTGKANLSKVRVGFVGSFLANITFYQEMTQKFAGGKIQLHYLRASHLKGAAIHTYNSL</sequence>
<dbReference type="GO" id="GO:0005739">
    <property type="term" value="C:mitochondrion"/>
    <property type="evidence" value="ECO:0007669"/>
    <property type="project" value="TreeGrafter"/>
</dbReference>
<dbReference type="InterPro" id="IPR043129">
    <property type="entry name" value="ATPase_NBD"/>
</dbReference>
<dbReference type="GO" id="GO:0004340">
    <property type="term" value="F:glucokinase activity"/>
    <property type="evidence" value="ECO:0007669"/>
    <property type="project" value="TreeGrafter"/>
</dbReference>
<dbReference type="SUPFAM" id="SSF53067">
    <property type="entry name" value="Actin-like ATPase domain"/>
    <property type="match status" value="2"/>
</dbReference>
<keyword evidence="4 6" id="KW-0418">Kinase</keyword>
<reference evidence="10" key="1">
    <citation type="submission" date="2016-03" db="EMBL/GenBank/DDBJ databases">
        <authorList>
            <person name="Devillers H."/>
        </authorList>
    </citation>
    <scope>NUCLEOTIDE SEQUENCE [LARGE SCALE GENOMIC DNA]</scope>
</reference>
<organism evidence="9 10">
    <name type="scientific">Lachancea mirantina</name>
    <dbReference type="NCBI Taxonomy" id="1230905"/>
    <lineage>
        <taxon>Eukaryota</taxon>
        <taxon>Fungi</taxon>
        <taxon>Dikarya</taxon>
        <taxon>Ascomycota</taxon>
        <taxon>Saccharomycotina</taxon>
        <taxon>Saccharomycetes</taxon>
        <taxon>Saccharomycetales</taxon>
        <taxon>Saccharomycetaceae</taxon>
        <taxon>Lachancea</taxon>
    </lineage>
</organism>
<feature type="domain" description="Hexokinase N-terminal" evidence="7">
    <location>
        <begin position="60"/>
        <end position="195"/>
    </location>
</feature>
<keyword evidence="10" id="KW-1185">Reference proteome</keyword>
<accession>A0A1G4KDL7</accession>
<dbReference type="PRINTS" id="PR00475">
    <property type="entry name" value="HEXOKINASE"/>
</dbReference>
<evidence type="ECO:0000256" key="3">
    <source>
        <dbReference type="ARBA" id="ARBA00022741"/>
    </source>
</evidence>
<dbReference type="STRING" id="1230905.A0A1G4KDL7"/>
<evidence type="ECO:0000259" key="7">
    <source>
        <dbReference type="Pfam" id="PF00349"/>
    </source>
</evidence>
<keyword evidence="3 6" id="KW-0547">Nucleotide-binding</keyword>
<dbReference type="GO" id="GO:0006013">
    <property type="term" value="P:mannose metabolic process"/>
    <property type="evidence" value="ECO:0007669"/>
    <property type="project" value="TreeGrafter"/>
</dbReference>
<evidence type="ECO:0000256" key="1">
    <source>
        <dbReference type="ARBA" id="ARBA00009225"/>
    </source>
</evidence>
<dbReference type="GO" id="GO:0019158">
    <property type="term" value="F:mannokinase activity"/>
    <property type="evidence" value="ECO:0007669"/>
    <property type="project" value="TreeGrafter"/>
</dbReference>
<dbReference type="Pfam" id="PF03727">
    <property type="entry name" value="Hexokinase_2"/>
    <property type="match status" value="1"/>
</dbReference>
<gene>
    <name evidence="9" type="ORF">LAMI_0H01046G</name>
</gene>
<dbReference type="InterPro" id="IPR001312">
    <property type="entry name" value="Hexokinase"/>
</dbReference>
<dbReference type="InterPro" id="IPR022673">
    <property type="entry name" value="Hexokinase_C"/>
</dbReference>
<name>A0A1G4KDL7_9SACH</name>
<comment type="similarity">
    <text evidence="1 6">Belongs to the hexokinase family.</text>
</comment>
<dbReference type="InterPro" id="IPR022672">
    <property type="entry name" value="Hexokinase_N"/>
</dbReference>
<dbReference type="Proteomes" id="UP000191024">
    <property type="component" value="Chromosome H"/>
</dbReference>
<dbReference type="Gene3D" id="3.40.367.20">
    <property type="match status" value="1"/>
</dbReference>
<evidence type="ECO:0000259" key="8">
    <source>
        <dbReference type="Pfam" id="PF03727"/>
    </source>
</evidence>
<keyword evidence="5 6" id="KW-0067">ATP-binding</keyword>
<dbReference type="EMBL" id="LT598468">
    <property type="protein sequence ID" value="SCV02604.1"/>
    <property type="molecule type" value="Genomic_DNA"/>
</dbReference>
<dbReference type="GO" id="GO:0001678">
    <property type="term" value="P:intracellular glucose homeostasis"/>
    <property type="evidence" value="ECO:0007669"/>
    <property type="project" value="InterPro"/>
</dbReference>
<evidence type="ECO:0000256" key="2">
    <source>
        <dbReference type="ARBA" id="ARBA00022679"/>
    </source>
</evidence>
<evidence type="ECO:0000256" key="4">
    <source>
        <dbReference type="ARBA" id="ARBA00022777"/>
    </source>
</evidence>
<proteinExistence type="inferred from homology"/>
<dbReference type="Pfam" id="PF00349">
    <property type="entry name" value="Hexokinase_1"/>
    <property type="match status" value="1"/>
</dbReference>
<evidence type="ECO:0000256" key="5">
    <source>
        <dbReference type="ARBA" id="ARBA00022840"/>
    </source>
</evidence>
<dbReference type="PROSITE" id="PS51748">
    <property type="entry name" value="HEXOKINASE_2"/>
    <property type="match status" value="1"/>
</dbReference>
<feature type="domain" description="Hexokinase C-terminal" evidence="8">
    <location>
        <begin position="205"/>
        <end position="387"/>
    </location>
</feature>
<dbReference type="GO" id="GO:0006096">
    <property type="term" value="P:glycolytic process"/>
    <property type="evidence" value="ECO:0007669"/>
    <property type="project" value="UniProtKB-UniPathway"/>
</dbReference>
<dbReference type="AlphaFoldDB" id="A0A1G4KDL7"/>
<dbReference type="OrthoDB" id="419537at2759"/>
<dbReference type="GO" id="GO:0005536">
    <property type="term" value="F:D-glucose binding"/>
    <property type="evidence" value="ECO:0007669"/>
    <property type="project" value="InterPro"/>
</dbReference>
<dbReference type="GO" id="GO:0008865">
    <property type="term" value="F:fructokinase activity"/>
    <property type="evidence" value="ECO:0007669"/>
    <property type="project" value="TreeGrafter"/>
</dbReference>
<dbReference type="PANTHER" id="PTHR19443:SF83">
    <property type="entry name" value="N-ACETYLGLUCOSAMINE KINASE"/>
    <property type="match status" value="1"/>
</dbReference>
<keyword evidence="6" id="KW-0324">Glycolysis</keyword>
<dbReference type="GO" id="GO:0005829">
    <property type="term" value="C:cytosol"/>
    <property type="evidence" value="ECO:0007669"/>
    <property type="project" value="TreeGrafter"/>
</dbReference>
<dbReference type="CDD" id="cd24000">
    <property type="entry name" value="ASKHA_NBD_HK"/>
    <property type="match status" value="1"/>
</dbReference>
<dbReference type="GO" id="GO:0005524">
    <property type="term" value="F:ATP binding"/>
    <property type="evidence" value="ECO:0007669"/>
    <property type="project" value="UniProtKB-UniRule"/>
</dbReference>
<dbReference type="UniPathway" id="UPA00109">
    <property type="reaction ID" value="UER00180"/>
</dbReference>
<dbReference type="PANTHER" id="PTHR19443">
    <property type="entry name" value="HEXOKINASE"/>
    <property type="match status" value="1"/>
</dbReference>
<dbReference type="GO" id="GO:0006006">
    <property type="term" value="P:glucose metabolic process"/>
    <property type="evidence" value="ECO:0007669"/>
    <property type="project" value="TreeGrafter"/>
</dbReference>
<evidence type="ECO:0000313" key="9">
    <source>
        <dbReference type="EMBL" id="SCV02604.1"/>
    </source>
</evidence>
<dbReference type="Gene3D" id="3.30.420.40">
    <property type="match status" value="1"/>
</dbReference>
<keyword evidence="2 6" id="KW-0808">Transferase</keyword>
<evidence type="ECO:0000313" key="10">
    <source>
        <dbReference type="Proteomes" id="UP000191024"/>
    </source>
</evidence>
<protein>
    <recommendedName>
        <fullName evidence="6">Phosphotransferase</fullName>
        <ecNumber evidence="6">2.7.1.-</ecNumber>
    </recommendedName>
</protein>